<dbReference type="Proteomes" id="UP001230005">
    <property type="component" value="Unassembled WGS sequence"/>
</dbReference>
<dbReference type="RefSeq" id="WP_307328253.1">
    <property type="nucleotide sequence ID" value="NZ_JAUSUG010000016.1"/>
</dbReference>
<evidence type="ECO:0000313" key="2">
    <source>
        <dbReference type="EMBL" id="MDQ0256310.1"/>
    </source>
</evidence>
<name>A0ABT9ZZC1_9BACI</name>
<comment type="caution">
    <text evidence="2">The sequence shown here is derived from an EMBL/GenBank/DDBJ whole genome shotgun (WGS) entry which is preliminary data.</text>
</comment>
<protein>
    <submittedName>
        <fullName evidence="2">Uncharacterized protein</fullName>
    </submittedName>
</protein>
<feature type="transmembrane region" description="Helical" evidence="1">
    <location>
        <begin position="7"/>
        <end position="30"/>
    </location>
</feature>
<gene>
    <name evidence="2" type="ORF">J2S74_003730</name>
</gene>
<evidence type="ECO:0000256" key="1">
    <source>
        <dbReference type="SAM" id="Phobius"/>
    </source>
</evidence>
<feature type="transmembrane region" description="Helical" evidence="1">
    <location>
        <begin position="42"/>
        <end position="66"/>
    </location>
</feature>
<keyword evidence="1" id="KW-1133">Transmembrane helix</keyword>
<reference evidence="2 3" key="1">
    <citation type="submission" date="2023-07" db="EMBL/GenBank/DDBJ databases">
        <title>Genomic Encyclopedia of Type Strains, Phase IV (KMG-IV): sequencing the most valuable type-strain genomes for metagenomic binning, comparative biology and taxonomic classification.</title>
        <authorList>
            <person name="Goeker M."/>
        </authorList>
    </citation>
    <scope>NUCLEOTIDE SEQUENCE [LARGE SCALE GENOMIC DNA]</scope>
    <source>
        <strain evidence="2 3">DSM 9768</strain>
    </source>
</reference>
<sequence length="130" mass="14990">MVVSLFIIIFTFFLFLGKISLIVFLASKAFPLHFYYESISSLFLYSFLMVLFPLFLIIIGYIFELFLAFFQKNINSDVLAKVITISLFAVYLFIMEHLVKGVSMSPFAIAIIGLTCILLFIRVEMISKRI</sequence>
<keyword evidence="1" id="KW-0812">Transmembrane</keyword>
<accession>A0ABT9ZZC1</accession>
<proteinExistence type="predicted"/>
<keyword evidence="1" id="KW-0472">Membrane</keyword>
<feature type="transmembrane region" description="Helical" evidence="1">
    <location>
        <begin position="78"/>
        <end position="95"/>
    </location>
</feature>
<keyword evidence="3" id="KW-1185">Reference proteome</keyword>
<dbReference type="EMBL" id="JAUSUG010000016">
    <property type="protein sequence ID" value="MDQ0256310.1"/>
    <property type="molecule type" value="Genomic_DNA"/>
</dbReference>
<feature type="transmembrane region" description="Helical" evidence="1">
    <location>
        <begin position="101"/>
        <end position="121"/>
    </location>
</feature>
<organism evidence="2 3">
    <name type="scientific">Evansella vedderi</name>
    <dbReference type="NCBI Taxonomy" id="38282"/>
    <lineage>
        <taxon>Bacteria</taxon>
        <taxon>Bacillati</taxon>
        <taxon>Bacillota</taxon>
        <taxon>Bacilli</taxon>
        <taxon>Bacillales</taxon>
        <taxon>Bacillaceae</taxon>
        <taxon>Evansella</taxon>
    </lineage>
</organism>
<evidence type="ECO:0000313" key="3">
    <source>
        <dbReference type="Proteomes" id="UP001230005"/>
    </source>
</evidence>